<comment type="caution">
    <text evidence="1">The sequence shown here is derived from an EMBL/GenBank/DDBJ whole genome shotgun (WGS) entry which is preliminary data.</text>
</comment>
<organism evidence="1 2">
    <name type="scientific">Naumannella halotolerans</name>
    <dbReference type="NCBI Taxonomy" id="993414"/>
    <lineage>
        <taxon>Bacteria</taxon>
        <taxon>Bacillati</taxon>
        <taxon>Actinomycetota</taxon>
        <taxon>Actinomycetes</taxon>
        <taxon>Propionibacteriales</taxon>
        <taxon>Propionibacteriaceae</taxon>
        <taxon>Naumannella</taxon>
    </lineage>
</organism>
<protein>
    <submittedName>
        <fullName evidence="1">Uncharacterized protein</fullName>
    </submittedName>
</protein>
<dbReference type="OrthoDB" id="5197382at2"/>
<sequence>MNQDARPLPAAEWQAPLCGVCAGDTDDGGGHFVCYDCGLSFDPERDLAAEFIDPETAVCAAPCDNKWHGDNKITFGRGWQCFPCALPAGHSGVHWSGCTPIALELGAHVCVACPVCGRFGPCDCPEVKP</sequence>
<evidence type="ECO:0000313" key="2">
    <source>
        <dbReference type="Proteomes" id="UP000295371"/>
    </source>
</evidence>
<dbReference type="AlphaFoldDB" id="A0A4R7J3N5"/>
<name>A0A4R7J3N5_9ACTN</name>
<accession>A0A4R7J3N5</accession>
<dbReference type="Proteomes" id="UP000295371">
    <property type="component" value="Unassembled WGS sequence"/>
</dbReference>
<dbReference type="RefSeq" id="WP_133755434.1">
    <property type="nucleotide sequence ID" value="NZ_SOAW01000002.1"/>
</dbReference>
<keyword evidence="2" id="KW-1185">Reference proteome</keyword>
<reference evidence="1 2" key="1">
    <citation type="submission" date="2019-03" db="EMBL/GenBank/DDBJ databases">
        <title>Genomic Encyclopedia of Archaeal and Bacterial Type Strains, Phase II (KMG-II): from individual species to whole genera.</title>
        <authorList>
            <person name="Goeker M."/>
        </authorList>
    </citation>
    <scope>NUCLEOTIDE SEQUENCE [LARGE SCALE GENOMIC DNA]</scope>
    <source>
        <strain evidence="1 2">DSM 24323</strain>
    </source>
</reference>
<evidence type="ECO:0000313" key="1">
    <source>
        <dbReference type="EMBL" id="TDT31126.1"/>
    </source>
</evidence>
<proteinExistence type="predicted"/>
<gene>
    <name evidence="1" type="ORF">CLV29_2539</name>
</gene>
<dbReference type="EMBL" id="SOAW01000002">
    <property type="protein sequence ID" value="TDT31126.1"/>
    <property type="molecule type" value="Genomic_DNA"/>
</dbReference>